<keyword evidence="2" id="KW-1133">Transmembrane helix</keyword>
<keyword evidence="2" id="KW-0472">Membrane</keyword>
<proteinExistence type="predicted"/>
<dbReference type="OrthoDB" id="10381333at2759"/>
<comment type="caution">
    <text evidence="3">The sequence shown here is derived from an EMBL/GenBank/DDBJ whole genome shotgun (WGS) entry which is preliminary data.</text>
</comment>
<evidence type="ECO:0000313" key="4">
    <source>
        <dbReference type="Proteomes" id="UP000887226"/>
    </source>
</evidence>
<name>A0A9P7Z530_9HELO</name>
<dbReference type="AlphaFoldDB" id="A0A9P7Z530"/>
<keyword evidence="2" id="KW-0812">Transmembrane</keyword>
<accession>A0A9P7Z530</accession>
<feature type="region of interest" description="Disordered" evidence="1">
    <location>
        <begin position="1"/>
        <end position="47"/>
    </location>
</feature>
<gene>
    <name evidence="3" type="ORF">BJ878DRAFT_479344</name>
</gene>
<evidence type="ECO:0000313" key="3">
    <source>
        <dbReference type="EMBL" id="KAG9245297.1"/>
    </source>
</evidence>
<feature type="region of interest" description="Disordered" evidence="1">
    <location>
        <begin position="70"/>
        <end position="92"/>
    </location>
</feature>
<organism evidence="3 4">
    <name type="scientific">Calycina marina</name>
    <dbReference type="NCBI Taxonomy" id="1763456"/>
    <lineage>
        <taxon>Eukaryota</taxon>
        <taxon>Fungi</taxon>
        <taxon>Dikarya</taxon>
        <taxon>Ascomycota</taxon>
        <taxon>Pezizomycotina</taxon>
        <taxon>Leotiomycetes</taxon>
        <taxon>Helotiales</taxon>
        <taxon>Pezizellaceae</taxon>
        <taxon>Calycina</taxon>
    </lineage>
</organism>
<dbReference type="Proteomes" id="UP000887226">
    <property type="component" value="Unassembled WGS sequence"/>
</dbReference>
<reference evidence="3" key="1">
    <citation type="journal article" date="2021" name="IMA Fungus">
        <title>Genomic characterization of three marine fungi, including Emericellopsis atlantica sp. nov. with signatures of a generalist lifestyle and marine biomass degradation.</title>
        <authorList>
            <person name="Hagestad O.C."/>
            <person name="Hou L."/>
            <person name="Andersen J.H."/>
            <person name="Hansen E.H."/>
            <person name="Altermark B."/>
            <person name="Li C."/>
            <person name="Kuhnert E."/>
            <person name="Cox R.J."/>
            <person name="Crous P.W."/>
            <person name="Spatafora J.W."/>
            <person name="Lail K."/>
            <person name="Amirebrahimi M."/>
            <person name="Lipzen A."/>
            <person name="Pangilinan J."/>
            <person name="Andreopoulos W."/>
            <person name="Hayes R.D."/>
            <person name="Ng V."/>
            <person name="Grigoriev I.V."/>
            <person name="Jackson S.A."/>
            <person name="Sutton T.D.S."/>
            <person name="Dobson A.D.W."/>
            <person name="Rama T."/>
        </authorList>
    </citation>
    <scope>NUCLEOTIDE SEQUENCE</scope>
    <source>
        <strain evidence="3">TRa3180A</strain>
    </source>
</reference>
<dbReference type="EMBL" id="MU253854">
    <property type="protein sequence ID" value="KAG9245297.1"/>
    <property type="molecule type" value="Genomic_DNA"/>
</dbReference>
<evidence type="ECO:0000256" key="1">
    <source>
        <dbReference type="SAM" id="MobiDB-lite"/>
    </source>
</evidence>
<protein>
    <submittedName>
        <fullName evidence="3">Uncharacterized protein</fullName>
    </submittedName>
</protein>
<evidence type="ECO:0000256" key="2">
    <source>
        <dbReference type="SAM" id="Phobius"/>
    </source>
</evidence>
<feature type="transmembrane region" description="Helical" evidence="2">
    <location>
        <begin position="216"/>
        <end position="243"/>
    </location>
</feature>
<keyword evidence="4" id="KW-1185">Reference proteome</keyword>
<sequence>MPTQYHSPGRADHISPSSMPKNARTDPFYSPTHTPEHGSPYEPHLFSPDEMFMNERAHDIKFETVDWAAKNRDSKREKKDRKRSLTPTKEKELDNVHVETISLTPSMVQAKDMQMQQPKPAYYSPPRLNLQSPPQYQGAAGGLNIYNPDEKRGMDRASWEPTHPPPSHYVPCKEFEDVELNKPRGQHASPQRTVTQKHYEPPQYYQDSRGRSWPGWAWIVFILFFLICFIGIPLAIFGGVYHWNYGEYRCSRSWGTWDLNTNSCRY</sequence>